<dbReference type="EMBL" id="LXQA010873343">
    <property type="protein sequence ID" value="MCI75012.1"/>
    <property type="molecule type" value="Genomic_DNA"/>
</dbReference>
<dbReference type="AlphaFoldDB" id="A0A392UNJ0"/>
<comment type="caution">
    <text evidence="1">The sequence shown here is derived from an EMBL/GenBank/DDBJ whole genome shotgun (WGS) entry which is preliminary data.</text>
</comment>
<reference evidence="1 2" key="1">
    <citation type="journal article" date="2018" name="Front. Plant Sci.">
        <title>Red Clover (Trifolium pratense) and Zigzag Clover (T. medium) - A Picture of Genomic Similarities and Differences.</title>
        <authorList>
            <person name="Dluhosova J."/>
            <person name="Istvanek J."/>
            <person name="Nedelnik J."/>
            <person name="Repkova J."/>
        </authorList>
    </citation>
    <scope>NUCLEOTIDE SEQUENCE [LARGE SCALE GENOMIC DNA]</scope>
    <source>
        <strain evidence="2">cv. 10/8</strain>
        <tissue evidence="1">Leaf</tissue>
    </source>
</reference>
<name>A0A392UNJ0_9FABA</name>
<accession>A0A392UNJ0</accession>
<dbReference type="Proteomes" id="UP000265520">
    <property type="component" value="Unassembled WGS sequence"/>
</dbReference>
<feature type="non-terminal residue" evidence="1">
    <location>
        <position position="19"/>
    </location>
</feature>
<keyword evidence="2" id="KW-1185">Reference proteome</keyword>
<sequence length="19" mass="1981">MTEGRVEMGRMVGEAVAAS</sequence>
<evidence type="ECO:0000313" key="1">
    <source>
        <dbReference type="EMBL" id="MCI75012.1"/>
    </source>
</evidence>
<evidence type="ECO:0000313" key="2">
    <source>
        <dbReference type="Proteomes" id="UP000265520"/>
    </source>
</evidence>
<proteinExistence type="predicted"/>
<organism evidence="1 2">
    <name type="scientific">Trifolium medium</name>
    <dbReference type="NCBI Taxonomy" id="97028"/>
    <lineage>
        <taxon>Eukaryota</taxon>
        <taxon>Viridiplantae</taxon>
        <taxon>Streptophyta</taxon>
        <taxon>Embryophyta</taxon>
        <taxon>Tracheophyta</taxon>
        <taxon>Spermatophyta</taxon>
        <taxon>Magnoliopsida</taxon>
        <taxon>eudicotyledons</taxon>
        <taxon>Gunneridae</taxon>
        <taxon>Pentapetalae</taxon>
        <taxon>rosids</taxon>
        <taxon>fabids</taxon>
        <taxon>Fabales</taxon>
        <taxon>Fabaceae</taxon>
        <taxon>Papilionoideae</taxon>
        <taxon>50 kb inversion clade</taxon>
        <taxon>NPAAA clade</taxon>
        <taxon>Hologalegina</taxon>
        <taxon>IRL clade</taxon>
        <taxon>Trifolieae</taxon>
        <taxon>Trifolium</taxon>
    </lineage>
</organism>
<protein>
    <submittedName>
        <fullName evidence="1">Uncharacterized protein</fullName>
    </submittedName>
</protein>